<dbReference type="InterPro" id="IPR012334">
    <property type="entry name" value="Pectin_lyas_fold"/>
</dbReference>
<dbReference type="EMBL" id="JAGSOG010000002">
    <property type="protein sequence ID" value="MBR7831739.1"/>
    <property type="molecule type" value="Genomic_DNA"/>
</dbReference>
<proteinExistence type="predicted"/>
<dbReference type="SUPFAM" id="SSF51126">
    <property type="entry name" value="Pectin lyase-like"/>
    <property type="match status" value="1"/>
</dbReference>
<dbReference type="Proteomes" id="UP000675781">
    <property type="component" value="Unassembled WGS sequence"/>
</dbReference>
<protein>
    <recommendedName>
        <fullName evidence="4">LamG-like jellyroll fold domain-containing protein</fullName>
    </recommendedName>
</protein>
<feature type="domain" description="LamG-like jellyroll fold" evidence="4">
    <location>
        <begin position="572"/>
        <end position="710"/>
    </location>
</feature>
<dbReference type="Pfam" id="PF13385">
    <property type="entry name" value="Laminin_G_3"/>
    <property type="match status" value="1"/>
</dbReference>
<evidence type="ECO:0000256" key="3">
    <source>
        <dbReference type="SAM" id="SignalP"/>
    </source>
</evidence>
<dbReference type="InterPro" id="IPR006558">
    <property type="entry name" value="LamG-like"/>
</dbReference>
<gene>
    <name evidence="5" type="ORF">KDL01_00620</name>
</gene>
<evidence type="ECO:0000259" key="4">
    <source>
        <dbReference type="SMART" id="SM00560"/>
    </source>
</evidence>
<sequence length="718" mass="72920">MSTARKRLALVTAVALSLAGMSVVTATSAQAACSTYYVSPTGSDSNTGCSTSAPWQSLAQVNATTFAAGAQVLFQDGGSWTGTLHPLGSGTSGSPIVVSNYGSGSAPIIAGAGAAEAVYLDNQSYVTIENLEITNTAATAAVRSGIEVQNDTSGILSGISIIDNDIHDVLGYWSSSEGVQPTNSSGIAFNLNDSSTTNGWNGVTIQGNTLTNTDVGAIYLGSLNGTGHNIATSNVVIENNTITNAGGNDIVCVYCASPLVQYNVASASGWRYSGAGLWTALSTNGVWQYNEVTDQGRAGSDGEAFDIDHGTSGTILQYNYSHANPYGFQEYCCGGSTGAATSIVRYNISQNDGASNSVLPHQAYVGTGSTANFYNNTIYLSASDNAPIYGDAAPTGLNYDNNIFYKLGTGGYGTGGTWSHNVFYGNHPTSEPSDTAKLTTDPLFSSPGGGGNGLASAAAYELQGGSPALGSGELISGNGGLDFFGNAVSSTAAPNRGAYNGSGVSAATLRGYWTFDEGTGTTAADSSGSGHTGTLEAGASWTTGVVGAHAVSLTGASNSYVDVPGPVVDTSQSYTAALWVKLNSVTGSNQTFTSIDGTNISPFYLQLTSGKFAFVARSSDSTSSTATQVTATSAATAGTWYQVTGVYDNSAHTLALYVDGTLQGTASFSSPWTASGDTVIGRAKWKAASVDFTNGAIDDVHLYAQALSASAVAALAAE</sequence>
<dbReference type="SUPFAM" id="SSF49899">
    <property type="entry name" value="Concanavalin A-like lectins/glucanases"/>
    <property type="match status" value="1"/>
</dbReference>
<dbReference type="SMART" id="SM00710">
    <property type="entry name" value="PbH1"/>
    <property type="match status" value="4"/>
</dbReference>
<keyword evidence="6" id="KW-1185">Reference proteome</keyword>
<dbReference type="Gene3D" id="2.60.120.200">
    <property type="match status" value="1"/>
</dbReference>
<comment type="caution">
    <text evidence="5">The sequence shown here is derived from an EMBL/GenBank/DDBJ whole genome shotgun (WGS) entry which is preliminary data.</text>
</comment>
<dbReference type="Gene3D" id="2.160.20.10">
    <property type="entry name" value="Single-stranded right-handed beta-helix, Pectin lyase-like"/>
    <property type="match status" value="1"/>
</dbReference>
<dbReference type="AlphaFoldDB" id="A0A941EQ67"/>
<feature type="chain" id="PRO_5037996237" description="LamG-like jellyroll fold domain-containing protein" evidence="3">
    <location>
        <begin position="32"/>
        <end position="718"/>
    </location>
</feature>
<name>A0A941EQ67_9ACTN</name>
<evidence type="ECO:0000313" key="5">
    <source>
        <dbReference type="EMBL" id="MBR7831739.1"/>
    </source>
</evidence>
<evidence type="ECO:0000256" key="2">
    <source>
        <dbReference type="ARBA" id="ARBA00023157"/>
    </source>
</evidence>
<dbReference type="SMART" id="SM00560">
    <property type="entry name" value="LamGL"/>
    <property type="match status" value="1"/>
</dbReference>
<dbReference type="RefSeq" id="WP_212526274.1">
    <property type="nucleotide sequence ID" value="NZ_JAGSOG010000002.1"/>
</dbReference>
<dbReference type="InterPro" id="IPR006626">
    <property type="entry name" value="PbH1"/>
</dbReference>
<dbReference type="InterPro" id="IPR011050">
    <property type="entry name" value="Pectin_lyase_fold/virulence"/>
</dbReference>
<evidence type="ECO:0000313" key="6">
    <source>
        <dbReference type="Proteomes" id="UP000675781"/>
    </source>
</evidence>
<accession>A0A941EQ67</accession>
<keyword evidence="1 3" id="KW-0732">Signal</keyword>
<organism evidence="5 6">
    <name type="scientific">Actinospica durhamensis</name>
    <dbReference type="NCBI Taxonomy" id="1508375"/>
    <lineage>
        <taxon>Bacteria</taxon>
        <taxon>Bacillati</taxon>
        <taxon>Actinomycetota</taxon>
        <taxon>Actinomycetes</taxon>
        <taxon>Catenulisporales</taxon>
        <taxon>Actinospicaceae</taxon>
        <taxon>Actinospica</taxon>
    </lineage>
</organism>
<feature type="signal peptide" evidence="3">
    <location>
        <begin position="1"/>
        <end position="31"/>
    </location>
</feature>
<keyword evidence="2" id="KW-1015">Disulfide bond</keyword>
<reference evidence="5" key="1">
    <citation type="submission" date="2021-04" db="EMBL/GenBank/DDBJ databases">
        <title>Genome based classification of Actinospica acidithermotolerans sp. nov., an actinobacterium isolated from an Indonesian hot spring.</title>
        <authorList>
            <person name="Kusuma A.B."/>
            <person name="Putra K.E."/>
            <person name="Nafisah S."/>
            <person name="Loh J."/>
            <person name="Nouioui I."/>
            <person name="Goodfellow M."/>
        </authorList>
    </citation>
    <scope>NUCLEOTIDE SEQUENCE</scope>
    <source>
        <strain evidence="5">CSCA 57</strain>
    </source>
</reference>
<dbReference type="InterPro" id="IPR013320">
    <property type="entry name" value="ConA-like_dom_sf"/>
</dbReference>
<evidence type="ECO:0000256" key="1">
    <source>
        <dbReference type="ARBA" id="ARBA00022729"/>
    </source>
</evidence>